<gene>
    <name evidence="3" type="ORF">ACFFHW_06050</name>
</gene>
<dbReference type="Proteomes" id="UP001589814">
    <property type="component" value="Unassembled WGS sequence"/>
</dbReference>
<reference evidence="3 4" key="1">
    <citation type="submission" date="2024-09" db="EMBL/GenBank/DDBJ databases">
        <authorList>
            <person name="Sun Q."/>
            <person name="Mori K."/>
        </authorList>
    </citation>
    <scope>NUCLEOTIDE SEQUENCE [LARGE SCALE GENOMIC DNA]</scope>
    <source>
        <strain evidence="3 4">CCM 7415</strain>
    </source>
</reference>
<accession>A0ABV6G1N0</accession>
<dbReference type="InterPro" id="IPR027417">
    <property type="entry name" value="P-loop_NTPase"/>
</dbReference>
<dbReference type="EMBL" id="JBHLVX010000021">
    <property type="protein sequence ID" value="MFC0267562.1"/>
    <property type="molecule type" value="Genomic_DNA"/>
</dbReference>
<dbReference type="InterPro" id="IPR008900">
    <property type="entry name" value="Zot_N"/>
</dbReference>
<dbReference type="Pfam" id="PF05707">
    <property type="entry name" value="Zot"/>
    <property type="match status" value="1"/>
</dbReference>
<evidence type="ECO:0000256" key="1">
    <source>
        <dbReference type="SAM" id="Phobius"/>
    </source>
</evidence>
<protein>
    <submittedName>
        <fullName evidence="3">Zonular occludens toxin domain-containing protein</fullName>
    </submittedName>
</protein>
<keyword evidence="1" id="KW-0812">Transmembrane</keyword>
<proteinExistence type="predicted"/>
<evidence type="ECO:0000313" key="3">
    <source>
        <dbReference type="EMBL" id="MFC0267562.1"/>
    </source>
</evidence>
<evidence type="ECO:0000313" key="4">
    <source>
        <dbReference type="Proteomes" id="UP001589814"/>
    </source>
</evidence>
<comment type="caution">
    <text evidence="3">The sequence shown here is derived from an EMBL/GenBank/DDBJ whole genome shotgun (WGS) entry which is preliminary data.</text>
</comment>
<evidence type="ECO:0000259" key="2">
    <source>
        <dbReference type="Pfam" id="PF05707"/>
    </source>
</evidence>
<sequence length="355" mass="40376">MAVYVVTGKLGAGKTLVAVGKIRDKLNHNCRVATNLDLKLDQLIGEKSRRCTCYRIPDKPTLGDLEAIGRGTDSYDESKNGLLVLDECGTWFNSRSWADKSRQAVIDWFLHARKLGWDIIFLIQDLSIMDKQARVALAEHVVYCRRLDRLSLPIIGTLWSTFAGGKFPMPKVHLGIVKYGDSPTSLVVERWTYTGRSLYSAYDTKQAFSDNYPHRTFMLLPPWHTHGVFRVPRNARFYMKMTRIYWKRFNRPLLGLAAFTLGILLTASVLLVDRINDQRDRAVADTADPVDMTRFEGARITGYARFGEHRRYRLVDGNQQPLTSDDLALEGYTLTPVNACRLSLSQGDQHAEIRC</sequence>
<dbReference type="RefSeq" id="WP_019952899.1">
    <property type="nucleotide sequence ID" value="NZ_JBHLVX010000021.1"/>
</dbReference>
<keyword evidence="4" id="KW-1185">Reference proteome</keyword>
<feature type="domain" description="Zona occludens toxin N-terminal" evidence="2">
    <location>
        <begin position="2"/>
        <end position="154"/>
    </location>
</feature>
<keyword evidence="1" id="KW-1133">Transmembrane helix</keyword>
<organism evidence="3 4">
    <name type="scientific">Kushneria aurantia</name>
    <dbReference type="NCBI Taxonomy" id="504092"/>
    <lineage>
        <taxon>Bacteria</taxon>
        <taxon>Pseudomonadati</taxon>
        <taxon>Pseudomonadota</taxon>
        <taxon>Gammaproteobacteria</taxon>
        <taxon>Oceanospirillales</taxon>
        <taxon>Halomonadaceae</taxon>
        <taxon>Kushneria</taxon>
    </lineage>
</organism>
<name>A0ABV6G1N0_9GAMM</name>
<feature type="transmembrane region" description="Helical" evidence="1">
    <location>
        <begin position="253"/>
        <end position="272"/>
    </location>
</feature>
<dbReference type="Gene3D" id="3.40.50.300">
    <property type="entry name" value="P-loop containing nucleotide triphosphate hydrolases"/>
    <property type="match status" value="1"/>
</dbReference>
<keyword evidence="1" id="KW-0472">Membrane</keyword>